<proteinExistence type="predicted"/>
<dbReference type="PROSITE" id="PS50977">
    <property type="entry name" value="HTH_TETR_2"/>
    <property type="match status" value="1"/>
</dbReference>
<evidence type="ECO:0000256" key="1">
    <source>
        <dbReference type="ARBA" id="ARBA00023125"/>
    </source>
</evidence>
<reference evidence="5" key="1">
    <citation type="submission" date="2017-06" db="EMBL/GenBank/DDBJ databases">
        <authorList>
            <person name="Varghese N."/>
            <person name="Submissions S."/>
        </authorList>
    </citation>
    <scope>NUCLEOTIDE SEQUENCE [LARGE SCALE GENOMIC DNA]</scope>
    <source>
        <strain evidence="5">DSM 45207</strain>
    </source>
</reference>
<evidence type="ECO:0000256" key="2">
    <source>
        <dbReference type="PROSITE-ProRule" id="PRU00335"/>
    </source>
</evidence>
<dbReference type="Proteomes" id="UP000198348">
    <property type="component" value="Unassembled WGS sequence"/>
</dbReference>
<keyword evidence="5" id="KW-1185">Reference proteome</keyword>
<dbReference type="InterPro" id="IPR009057">
    <property type="entry name" value="Homeodomain-like_sf"/>
</dbReference>
<dbReference type="GO" id="GO:0003677">
    <property type="term" value="F:DNA binding"/>
    <property type="evidence" value="ECO:0007669"/>
    <property type="project" value="UniProtKB-UniRule"/>
</dbReference>
<evidence type="ECO:0000313" key="5">
    <source>
        <dbReference type="Proteomes" id="UP000198348"/>
    </source>
</evidence>
<dbReference type="EMBL" id="FZNW01000041">
    <property type="protein sequence ID" value="SNR95038.1"/>
    <property type="molecule type" value="Genomic_DNA"/>
</dbReference>
<accession>A0A239AJ64</accession>
<dbReference type="AlphaFoldDB" id="A0A239AJ64"/>
<dbReference type="Gene3D" id="1.10.357.10">
    <property type="entry name" value="Tetracycline Repressor, domain 2"/>
    <property type="match status" value="1"/>
</dbReference>
<dbReference type="Pfam" id="PF21313">
    <property type="entry name" value="EthR_C"/>
    <property type="match status" value="1"/>
</dbReference>
<dbReference type="SUPFAM" id="SSF48498">
    <property type="entry name" value="Tetracyclin repressor-like, C-terminal domain"/>
    <property type="match status" value="1"/>
</dbReference>
<dbReference type="InterPro" id="IPR049397">
    <property type="entry name" value="EthR_C"/>
</dbReference>
<protein>
    <submittedName>
        <fullName evidence="4">Transcriptional regulator, TetR family</fullName>
    </submittedName>
</protein>
<evidence type="ECO:0000313" key="4">
    <source>
        <dbReference type="EMBL" id="SNR95038.1"/>
    </source>
</evidence>
<comment type="caution">
    <text evidence="2">Lacks conserved residue(s) required for the propagation of feature annotation.</text>
</comment>
<organism evidence="4 5">
    <name type="scientific">Haloechinothrix alba</name>
    <dbReference type="NCBI Taxonomy" id="664784"/>
    <lineage>
        <taxon>Bacteria</taxon>
        <taxon>Bacillati</taxon>
        <taxon>Actinomycetota</taxon>
        <taxon>Actinomycetes</taxon>
        <taxon>Pseudonocardiales</taxon>
        <taxon>Pseudonocardiaceae</taxon>
        <taxon>Haloechinothrix</taxon>
    </lineage>
</organism>
<dbReference type="SUPFAM" id="SSF46689">
    <property type="entry name" value="Homeodomain-like"/>
    <property type="match status" value="1"/>
</dbReference>
<name>A0A239AJ64_9PSEU</name>
<keyword evidence="1 2" id="KW-0238">DNA-binding</keyword>
<sequence>MSAGISRARFYRYYKSKYEALAALLHQTADEVHEVYELSDSWFVRPLEMRPLEAMKTTFERMGDVWQRYGAAVREAGDMWNAVPEVSQAWQQIISGLIDATTAAIERERERGVAPAGPEARVLAQGLVWQGERLLFVGLINAVDAMTNEELAEVGSVMWMRAIYLADDPEPA</sequence>
<dbReference type="InterPro" id="IPR001647">
    <property type="entry name" value="HTH_TetR"/>
</dbReference>
<evidence type="ECO:0000259" key="3">
    <source>
        <dbReference type="PROSITE" id="PS50977"/>
    </source>
</evidence>
<dbReference type="InterPro" id="IPR036271">
    <property type="entry name" value="Tet_transcr_reg_TetR-rel_C_sf"/>
</dbReference>
<feature type="domain" description="HTH tetR-type" evidence="3">
    <location>
        <begin position="1"/>
        <end position="32"/>
    </location>
</feature>
<gene>
    <name evidence="4" type="ORF">SAMN06265360_14110</name>
</gene>